<gene>
    <name evidence="1" type="ORF">BACUNI_00868</name>
</gene>
<dbReference type="AlphaFoldDB" id="A0ABC9NFT2"/>
<organism evidence="1 2">
    <name type="scientific">Bacteroides uniformis (strain ATCC 8492 / DSM 6597 / CCUG 4942 / CIP 103695 / JCM 5828 / KCTC 5204 / NCTC 13054 / VPI 0061)</name>
    <dbReference type="NCBI Taxonomy" id="411479"/>
    <lineage>
        <taxon>Bacteria</taxon>
        <taxon>Pseudomonadati</taxon>
        <taxon>Bacteroidota</taxon>
        <taxon>Bacteroidia</taxon>
        <taxon>Bacteroidales</taxon>
        <taxon>Bacteroidaceae</taxon>
        <taxon>Bacteroides</taxon>
    </lineage>
</organism>
<reference evidence="1" key="1">
    <citation type="submission" date="2007-06" db="EMBL/GenBank/DDBJ databases">
        <authorList>
            <person name="Fulton L."/>
            <person name="Clifton S."/>
            <person name="Fulton B."/>
            <person name="Xu J."/>
            <person name="Minx P."/>
            <person name="Pepin K.H."/>
            <person name="Johnson M."/>
            <person name="Thiruvilangam P."/>
            <person name="Bhonagiri V."/>
            <person name="Nash W.E."/>
            <person name="Mardis E.R."/>
            <person name="Wilson R.K."/>
        </authorList>
    </citation>
    <scope>NUCLEOTIDE SEQUENCE [LARGE SCALE GENOMIC DNA]</scope>
    <source>
        <strain evidence="1">ATCC 8492</strain>
    </source>
</reference>
<protein>
    <submittedName>
        <fullName evidence="1">Uncharacterized protein</fullName>
    </submittedName>
</protein>
<dbReference type="Proteomes" id="UP000004110">
    <property type="component" value="Unassembled WGS sequence"/>
</dbReference>
<comment type="caution">
    <text evidence="1">The sequence shown here is derived from an EMBL/GenBank/DDBJ whole genome shotgun (WGS) entry which is preliminary data.</text>
</comment>
<keyword evidence="2" id="KW-1185">Reference proteome</keyword>
<sequence length="37" mass="4559">MGKFWLSEVRAYPIFCRHKKGHPKVYLRQPCLFYVQM</sequence>
<evidence type="ECO:0000313" key="2">
    <source>
        <dbReference type="Proteomes" id="UP000004110"/>
    </source>
</evidence>
<dbReference type="EMBL" id="AAYH02000037">
    <property type="protein sequence ID" value="EDO55559.1"/>
    <property type="molecule type" value="Genomic_DNA"/>
</dbReference>
<proteinExistence type="predicted"/>
<evidence type="ECO:0000313" key="1">
    <source>
        <dbReference type="EMBL" id="EDO55559.1"/>
    </source>
</evidence>
<accession>A0ABC9NFT2</accession>
<reference evidence="1" key="2">
    <citation type="submission" date="2013-11" db="EMBL/GenBank/DDBJ databases">
        <title>Draft genome sequence of Bacteroides uniformis (ATCC 8492).</title>
        <authorList>
            <person name="Sudarsanam P."/>
            <person name="Ley R."/>
            <person name="Guruge J."/>
            <person name="Turnbaugh P.J."/>
            <person name="Mahowald M."/>
            <person name="Liep D."/>
            <person name="Gordon J."/>
        </authorList>
    </citation>
    <scope>NUCLEOTIDE SEQUENCE</scope>
    <source>
        <strain evidence="1">ATCC 8492</strain>
    </source>
</reference>
<name>A0ABC9NFT2_BACUC</name>